<evidence type="ECO:0000313" key="2">
    <source>
        <dbReference type="EMBL" id="KAK3220225.1"/>
    </source>
</evidence>
<feature type="region of interest" description="Disordered" evidence="1">
    <location>
        <begin position="1"/>
        <end position="37"/>
    </location>
</feature>
<keyword evidence="3" id="KW-1185">Reference proteome</keyword>
<dbReference type="EMBL" id="JANJYJ010000004">
    <property type="protein sequence ID" value="KAK3220225.1"/>
    <property type="molecule type" value="Genomic_DNA"/>
</dbReference>
<evidence type="ECO:0000313" key="3">
    <source>
        <dbReference type="Proteomes" id="UP001281410"/>
    </source>
</evidence>
<dbReference type="Proteomes" id="UP001281410">
    <property type="component" value="Unassembled WGS sequence"/>
</dbReference>
<feature type="compositionally biased region" description="Basic residues" evidence="1">
    <location>
        <begin position="1"/>
        <end position="23"/>
    </location>
</feature>
<accession>A0AAE0EBC4</accession>
<sequence length="165" mass="18595">MAPKKKQDKNKGKGKAGKGKGKGKASSSGGGGSDPNPDYTNRLYELLRRQIHSNWCIDLNDVRGSNIVTQMDAMGWRQFVTTGHHINERVVRKFYASMIPADFKERKPVGVRGVNILIRPKEINNYYGTTAHRRLRDGVPDLDIHVRYNTALAKDLCMNKDDNQV</sequence>
<name>A0AAE0EBC4_9ROSI</name>
<gene>
    <name evidence="2" type="ORF">Dsin_014195</name>
</gene>
<protein>
    <submittedName>
        <fullName evidence="2">Uncharacterized protein</fullName>
    </submittedName>
</protein>
<reference evidence="2" key="1">
    <citation type="journal article" date="2023" name="Plant J.">
        <title>Genome sequences and population genomics provide insights into the demographic history, inbreeding, and mutation load of two 'living fossil' tree species of Dipteronia.</title>
        <authorList>
            <person name="Feng Y."/>
            <person name="Comes H.P."/>
            <person name="Chen J."/>
            <person name="Zhu S."/>
            <person name="Lu R."/>
            <person name="Zhang X."/>
            <person name="Li P."/>
            <person name="Qiu J."/>
            <person name="Olsen K.M."/>
            <person name="Qiu Y."/>
        </authorList>
    </citation>
    <scope>NUCLEOTIDE SEQUENCE</scope>
    <source>
        <strain evidence="2">NBL</strain>
    </source>
</reference>
<evidence type="ECO:0000256" key="1">
    <source>
        <dbReference type="SAM" id="MobiDB-lite"/>
    </source>
</evidence>
<comment type="caution">
    <text evidence="2">The sequence shown here is derived from an EMBL/GenBank/DDBJ whole genome shotgun (WGS) entry which is preliminary data.</text>
</comment>
<proteinExistence type="predicted"/>
<organism evidence="2 3">
    <name type="scientific">Dipteronia sinensis</name>
    <dbReference type="NCBI Taxonomy" id="43782"/>
    <lineage>
        <taxon>Eukaryota</taxon>
        <taxon>Viridiplantae</taxon>
        <taxon>Streptophyta</taxon>
        <taxon>Embryophyta</taxon>
        <taxon>Tracheophyta</taxon>
        <taxon>Spermatophyta</taxon>
        <taxon>Magnoliopsida</taxon>
        <taxon>eudicotyledons</taxon>
        <taxon>Gunneridae</taxon>
        <taxon>Pentapetalae</taxon>
        <taxon>rosids</taxon>
        <taxon>malvids</taxon>
        <taxon>Sapindales</taxon>
        <taxon>Sapindaceae</taxon>
        <taxon>Hippocastanoideae</taxon>
        <taxon>Acereae</taxon>
        <taxon>Dipteronia</taxon>
    </lineage>
</organism>
<dbReference type="AlphaFoldDB" id="A0AAE0EBC4"/>